<dbReference type="GO" id="GO:0004386">
    <property type="term" value="F:helicase activity"/>
    <property type="evidence" value="ECO:0007669"/>
    <property type="project" value="UniProtKB-KW"/>
</dbReference>
<dbReference type="Pfam" id="PF21010">
    <property type="entry name" value="HA2_C"/>
    <property type="match status" value="1"/>
</dbReference>
<dbReference type="Gene3D" id="1.20.120.1080">
    <property type="match status" value="1"/>
</dbReference>
<dbReference type="GO" id="GO:0005524">
    <property type="term" value="F:ATP binding"/>
    <property type="evidence" value="ECO:0007669"/>
    <property type="project" value="UniProtKB-KW"/>
</dbReference>
<dbReference type="Gene3D" id="3.40.50.300">
    <property type="entry name" value="P-loop containing nucleotide triphosphate hydrolases"/>
    <property type="match status" value="2"/>
</dbReference>
<dbReference type="InterPro" id="IPR011709">
    <property type="entry name" value="DEAD-box_helicase_OB_fold"/>
</dbReference>
<organism evidence="8 9">
    <name type="scientific">Artemia franciscana</name>
    <name type="common">Brine shrimp</name>
    <name type="synonym">Artemia sanfranciscana</name>
    <dbReference type="NCBI Taxonomy" id="6661"/>
    <lineage>
        <taxon>Eukaryota</taxon>
        <taxon>Metazoa</taxon>
        <taxon>Ecdysozoa</taxon>
        <taxon>Arthropoda</taxon>
        <taxon>Crustacea</taxon>
        <taxon>Branchiopoda</taxon>
        <taxon>Anostraca</taxon>
        <taxon>Artemiidae</taxon>
        <taxon>Artemia</taxon>
    </lineage>
</organism>
<dbReference type="InterPro" id="IPR001650">
    <property type="entry name" value="Helicase_C-like"/>
</dbReference>
<dbReference type="FunFam" id="1.20.120.1080:FF:000005">
    <property type="entry name" value="ATP-dependent helicase HrpA"/>
    <property type="match status" value="1"/>
</dbReference>
<reference evidence="8" key="1">
    <citation type="submission" date="2023-07" db="EMBL/GenBank/DDBJ databases">
        <title>Chromosome-level genome assembly of Artemia franciscana.</title>
        <authorList>
            <person name="Jo E."/>
        </authorList>
    </citation>
    <scope>NUCLEOTIDE SEQUENCE</scope>
    <source>
        <tissue evidence="8">Whole body</tissue>
    </source>
</reference>
<evidence type="ECO:0000256" key="2">
    <source>
        <dbReference type="ARBA" id="ARBA00022801"/>
    </source>
</evidence>
<evidence type="ECO:0000313" key="9">
    <source>
        <dbReference type="Proteomes" id="UP001187531"/>
    </source>
</evidence>
<name>A0AA88HUI3_ARTSF</name>
<dbReference type="AlphaFoldDB" id="A0AA88HUI3"/>
<dbReference type="CDD" id="cd17979">
    <property type="entry name" value="DEXHc_DHX34"/>
    <property type="match status" value="1"/>
</dbReference>
<accession>A0AA88HUI3</accession>
<gene>
    <name evidence="8" type="ORF">QYM36_005564</name>
</gene>
<dbReference type="GO" id="GO:0003723">
    <property type="term" value="F:RNA binding"/>
    <property type="evidence" value="ECO:0007669"/>
    <property type="project" value="TreeGrafter"/>
</dbReference>
<keyword evidence="3" id="KW-0347">Helicase</keyword>
<comment type="caution">
    <text evidence="8">The sequence shown here is derived from an EMBL/GenBank/DDBJ whole genome shotgun (WGS) entry which is preliminary data.</text>
</comment>
<evidence type="ECO:0000256" key="1">
    <source>
        <dbReference type="ARBA" id="ARBA00022741"/>
    </source>
</evidence>
<dbReference type="GO" id="GO:0016787">
    <property type="term" value="F:hydrolase activity"/>
    <property type="evidence" value="ECO:0007669"/>
    <property type="project" value="UniProtKB-KW"/>
</dbReference>
<evidence type="ECO:0000256" key="4">
    <source>
        <dbReference type="ARBA" id="ARBA00022840"/>
    </source>
</evidence>
<proteinExistence type="predicted"/>
<dbReference type="Pfam" id="PF24485">
    <property type="entry name" value="zf-C2H2_DHX34"/>
    <property type="match status" value="1"/>
</dbReference>
<dbReference type="PANTHER" id="PTHR18934">
    <property type="entry name" value="ATP-DEPENDENT RNA HELICASE"/>
    <property type="match status" value="1"/>
</dbReference>
<sequence length="1100" mass="126145">MDHSRHIKKRRQSPSPIKDGIMNFEKFRRELDQIFFSAEMLRKHYIEKEDFWKFYRKLYEVQRSKNSTELPISKLNSVPFTIHFPSTEFLFSHLPPRDRDDTRVALRKSDIDDVKIIIQLYVNFLQKDKFSKLKKLRQSQKNLPIADYREEIVDAIQHNQVVIVAGDTGCGKSTQVPQYLLHAGFKKIACTQPRRIACISLSNRVSFETLDEFGSQIGYQIRFEKMKTSHTKIVFLTEGLLLRQVASDPTLSGYDVIIVDEVHERHLPADFLLGVLKCLIEVRSDVKLVLMSATINIELFQNYFEGRAPVIKVPGRLFPINVEYRPLSIEDKSSEKINPDPYIRIMQLIDHKYPASERGDVLIFLSGMSEISAIVEAAKAYAEQTRGWIILPLHSALSVSDQDKVFDYPPPGVRKCIVSTNIAETSVTIDGVRFVVDSGKVKEMTYDPVCKLQKLQESWVSKASAEQRKGRAGRTGPGIAYRLYSEKEFNEFETYTKPDIQRVPLDSMILQMISMGLKDVRKFPFIEAPPHNAIDESLKYLKKKGAITEMETVTPIGSLLSKLPVDVTLGKMLIMGSLFGLVESVLALAAALSVQCPFTNRAYRDPDVENARKPLESDHGDPITLLNAYREWLEIKFGKSRDSNSRKWCKRRGLEEQRFYEMTKLIDQFRQLLKDSGLVEAPKEELSGSERQIRLGEVKQLKGIKREYHQTAPKKRKILELNSGEDPDEEEEAESQIDIRDVEFRLRNDTEKVKALLFGASTTNFKELLVLKLILCSSLFPQVAIGDEHNSYKSGSEQLFHTRGKPFTTLHPMSYFANNPEVLQLTEADIVDIPGFQRKNPVSSKHQLLCYMTLLETTKPYLINTLRLPAAQTLFLSSNAVDTSLEFDRFIFDSWLEVRFVDTSAGMTLLKKSCEIRKQWDELLKLRIKDPSADKESENKRLRISKQIMNQLTDEIPKLMQAEMLYSVKRLLAGDIKVAYTRGCPFTPDDVTVNPLWEGYIPEECHRKGGIKLTDHVTYGCVESDAQPNPQWMCPKCESELHLSGLPKLIHWTTCTNETDKVSKTPEELERRETGYFCDICQKHLPLKGIDILRHKKKHS</sequence>
<evidence type="ECO:0008006" key="10">
    <source>
        <dbReference type="Google" id="ProtNLM"/>
    </source>
</evidence>
<dbReference type="InterPro" id="IPR014001">
    <property type="entry name" value="Helicase_ATP-bd"/>
</dbReference>
<evidence type="ECO:0000256" key="3">
    <source>
        <dbReference type="ARBA" id="ARBA00022806"/>
    </source>
</evidence>
<keyword evidence="1" id="KW-0547">Nucleotide-binding</keyword>
<protein>
    <recommendedName>
        <fullName evidence="10">ATP-dependent RNA helicase DHX34</fullName>
    </recommendedName>
</protein>
<dbReference type="SMART" id="SM00847">
    <property type="entry name" value="HA2"/>
    <property type="match status" value="1"/>
</dbReference>
<keyword evidence="9" id="KW-1185">Reference proteome</keyword>
<dbReference type="Pfam" id="PF00270">
    <property type="entry name" value="DEAD"/>
    <property type="match status" value="1"/>
</dbReference>
<dbReference type="InterPro" id="IPR027417">
    <property type="entry name" value="P-loop_NTPase"/>
</dbReference>
<dbReference type="EMBL" id="JAVRJZ010000009">
    <property type="protein sequence ID" value="KAK2718300.1"/>
    <property type="molecule type" value="Genomic_DNA"/>
</dbReference>
<dbReference type="PROSITE" id="PS51192">
    <property type="entry name" value="HELICASE_ATP_BIND_1"/>
    <property type="match status" value="1"/>
</dbReference>
<dbReference type="PANTHER" id="PTHR18934:SF221">
    <property type="entry name" value="ATP-DEPENDENT RNA HELICASE DHX34-RELATED"/>
    <property type="match status" value="1"/>
</dbReference>
<dbReference type="SUPFAM" id="SSF52540">
    <property type="entry name" value="P-loop containing nucleoside triphosphate hydrolases"/>
    <property type="match status" value="1"/>
</dbReference>
<feature type="compositionally biased region" description="Acidic residues" evidence="5">
    <location>
        <begin position="723"/>
        <end position="735"/>
    </location>
</feature>
<feature type="domain" description="Helicase C-terminal" evidence="7">
    <location>
        <begin position="347"/>
        <end position="516"/>
    </location>
</feature>
<feature type="region of interest" description="Disordered" evidence="5">
    <location>
        <begin position="715"/>
        <end position="735"/>
    </location>
</feature>
<evidence type="ECO:0000256" key="5">
    <source>
        <dbReference type="SAM" id="MobiDB-lite"/>
    </source>
</evidence>
<dbReference type="InterPro" id="IPR007502">
    <property type="entry name" value="Helicase-assoc_dom"/>
</dbReference>
<dbReference type="InterPro" id="IPR056382">
    <property type="entry name" value="DHX34_Znf-C2H2"/>
</dbReference>
<dbReference type="SMART" id="SM00487">
    <property type="entry name" value="DEXDc"/>
    <property type="match status" value="1"/>
</dbReference>
<dbReference type="Pfam" id="PF00271">
    <property type="entry name" value="Helicase_C"/>
    <property type="match status" value="1"/>
</dbReference>
<dbReference type="InterPro" id="IPR011545">
    <property type="entry name" value="DEAD/DEAH_box_helicase_dom"/>
</dbReference>
<dbReference type="Pfam" id="PF07717">
    <property type="entry name" value="OB_NTP_bind"/>
    <property type="match status" value="1"/>
</dbReference>
<dbReference type="SMART" id="SM00490">
    <property type="entry name" value="HELICc"/>
    <property type="match status" value="1"/>
</dbReference>
<evidence type="ECO:0000259" key="7">
    <source>
        <dbReference type="PROSITE" id="PS51194"/>
    </source>
</evidence>
<dbReference type="FunFam" id="3.40.50.300:FF:000725">
    <property type="entry name" value="probable ATP-dependent RNA helicase DHX34"/>
    <property type="match status" value="1"/>
</dbReference>
<keyword evidence="2" id="KW-0378">Hydrolase</keyword>
<keyword evidence="4" id="KW-0067">ATP-binding</keyword>
<dbReference type="PROSITE" id="PS51194">
    <property type="entry name" value="HELICASE_CTER"/>
    <property type="match status" value="1"/>
</dbReference>
<dbReference type="FunFam" id="3.40.50.300:FF:000540">
    <property type="entry name" value="probable ATP-dependent RNA helicase DHX34"/>
    <property type="match status" value="1"/>
</dbReference>
<dbReference type="CDD" id="cd18791">
    <property type="entry name" value="SF2_C_RHA"/>
    <property type="match status" value="1"/>
</dbReference>
<evidence type="ECO:0000313" key="8">
    <source>
        <dbReference type="EMBL" id="KAK2718300.1"/>
    </source>
</evidence>
<evidence type="ECO:0000259" key="6">
    <source>
        <dbReference type="PROSITE" id="PS51192"/>
    </source>
</evidence>
<feature type="domain" description="Helicase ATP-binding" evidence="6">
    <location>
        <begin position="153"/>
        <end position="313"/>
    </location>
</feature>
<dbReference type="Proteomes" id="UP001187531">
    <property type="component" value="Unassembled WGS sequence"/>
</dbReference>